<organism evidence="4 5">
    <name type="scientific">Imperialibacter roseus</name>
    <dbReference type="NCBI Taxonomy" id="1324217"/>
    <lineage>
        <taxon>Bacteria</taxon>
        <taxon>Pseudomonadati</taxon>
        <taxon>Bacteroidota</taxon>
        <taxon>Cytophagia</taxon>
        <taxon>Cytophagales</taxon>
        <taxon>Flammeovirgaceae</taxon>
        <taxon>Imperialibacter</taxon>
    </lineage>
</organism>
<evidence type="ECO:0000313" key="4">
    <source>
        <dbReference type="EMBL" id="WOK08308.1"/>
    </source>
</evidence>
<feature type="domain" description="BD-FAE-like" evidence="3">
    <location>
        <begin position="46"/>
        <end position="242"/>
    </location>
</feature>
<dbReference type="PANTHER" id="PTHR48081:SF6">
    <property type="entry name" value="PEPTIDASE S9 PROLYL OLIGOPEPTIDASE CATALYTIC DOMAIN-CONTAINING PROTEIN"/>
    <property type="match status" value="1"/>
</dbReference>
<feature type="chain" id="PRO_5045780854" evidence="2">
    <location>
        <begin position="19"/>
        <end position="291"/>
    </location>
</feature>
<evidence type="ECO:0000259" key="3">
    <source>
        <dbReference type="Pfam" id="PF20434"/>
    </source>
</evidence>
<keyword evidence="5" id="KW-1185">Reference proteome</keyword>
<keyword evidence="2" id="KW-0732">Signal</keyword>
<dbReference type="InterPro" id="IPR050300">
    <property type="entry name" value="GDXG_lipolytic_enzyme"/>
</dbReference>
<dbReference type="SUPFAM" id="SSF53474">
    <property type="entry name" value="alpha/beta-Hydrolases"/>
    <property type="match status" value="1"/>
</dbReference>
<evidence type="ECO:0000313" key="5">
    <source>
        <dbReference type="Proteomes" id="UP001302349"/>
    </source>
</evidence>
<dbReference type="InterPro" id="IPR049492">
    <property type="entry name" value="BD-FAE-like_dom"/>
</dbReference>
<dbReference type="PANTHER" id="PTHR48081">
    <property type="entry name" value="AB HYDROLASE SUPERFAMILY PROTEIN C4A8.06C"/>
    <property type="match status" value="1"/>
</dbReference>
<dbReference type="Gene3D" id="3.40.50.1820">
    <property type="entry name" value="alpha/beta hydrolase"/>
    <property type="match status" value="1"/>
</dbReference>
<feature type="signal peptide" evidence="2">
    <location>
        <begin position="1"/>
        <end position="18"/>
    </location>
</feature>
<sequence length="291" mass="32197">MKYLLLLGIICISMNSFAQEKIYLWPDGAPMAKSKEDADQPYMMAYNPATKNAQKSAVVICPGGGYGHLADDHEGKQVAKWYNDRGVTAYVLYYRLGFHKSGYTHPVPLMDAERALRTVRANAGKWGLDPNKVGIMGFSAGGHLASSLGTHFTDGDKSSKDPVEKVSSRPNYMVLGYPVINMDDSFTHRGSMFNLLGDTPNKAEQTLMSNEKQVTNLTPPTFLVHTTEDSAVPVENSLYFYLALKKAGVPAEMHIYEKGAHGLGMVNTKNEVFNSWADRLADWLKVHQVID</sequence>
<accession>A0ABZ0ITF4</accession>
<evidence type="ECO:0000256" key="2">
    <source>
        <dbReference type="SAM" id="SignalP"/>
    </source>
</evidence>
<gene>
    <name evidence="4" type="ORF">RT717_06610</name>
</gene>
<name>A0ABZ0ITF4_9BACT</name>
<dbReference type="EMBL" id="CP136051">
    <property type="protein sequence ID" value="WOK08308.1"/>
    <property type="molecule type" value="Genomic_DNA"/>
</dbReference>
<reference evidence="4 5" key="1">
    <citation type="journal article" date="2023" name="Microbiol. Resour. Announc.">
        <title>Complete Genome Sequence of Imperialibacter roseus strain P4T.</title>
        <authorList>
            <person name="Tizabi D.R."/>
            <person name="Bachvaroff T."/>
            <person name="Hill R.T."/>
        </authorList>
    </citation>
    <scope>NUCLEOTIDE SEQUENCE [LARGE SCALE GENOMIC DNA]</scope>
    <source>
        <strain evidence="4 5">P4T</strain>
    </source>
</reference>
<dbReference type="RefSeq" id="WP_317490951.1">
    <property type="nucleotide sequence ID" value="NZ_CP136051.1"/>
</dbReference>
<evidence type="ECO:0000256" key="1">
    <source>
        <dbReference type="ARBA" id="ARBA00022801"/>
    </source>
</evidence>
<dbReference type="InterPro" id="IPR029058">
    <property type="entry name" value="AB_hydrolase_fold"/>
</dbReference>
<keyword evidence="1 4" id="KW-0378">Hydrolase</keyword>
<proteinExistence type="predicted"/>
<dbReference type="Proteomes" id="UP001302349">
    <property type="component" value="Chromosome"/>
</dbReference>
<dbReference type="GO" id="GO:0016787">
    <property type="term" value="F:hydrolase activity"/>
    <property type="evidence" value="ECO:0007669"/>
    <property type="project" value="UniProtKB-KW"/>
</dbReference>
<dbReference type="Pfam" id="PF20434">
    <property type="entry name" value="BD-FAE"/>
    <property type="match status" value="1"/>
</dbReference>
<protein>
    <submittedName>
        <fullName evidence="4">Alpha/beta hydrolase</fullName>
    </submittedName>
</protein>